<feature type="domain" description="Glycosyltransferase 2-like" evidence="1">
    <location>
        <begin position="19"/>
        <end position="147"/>
    </location>
</feature>
<proteinExistence type="predicted"/>
<evidence type="ECO:0000313" key="3">
    <source>
        <dbReference type="Proteomes" id="UP000092952"/>
    </source>
</evidence>
<dbReference type="KEGG" id="gbi:PG2T_05065"/>
<dbReference type="OrthoDB" id="9804335at2"/>
<dbReference type="Gene3D" id="3.90.550.10">
    <property type="entry name" value="Spore Coat Polysaccharide Biosynthesis Protein SpsA, Chain A"/>
    <property type="match status" value="1"/>
</dbReference>
<name>A0A1B1YSI0_9GAMM</name>
<dbReference type="Pfam" id="PF00535">
    <property type="entry name" value="Glycos_transf_2"/>
    <property type="match status" value="1"/>
</dbReference>
<protein>
    <submittedName>
        <fullName evidence="2">Glycosyl transferase</fullName>
    </submittedName>
</protein>
<dbReference type="InParanoid" id="A0A1B1YSI0"/>
<accession>A0A1B1YSI0</accession>
<sequence>MVEGEHSAQDRGPAPYRPCIVIPFYRHEGAIAGTVERLKPFGLNCWIVDDGSGEPSREVLHQIATREAHWVRLSSHARNRGKGEAVMTGLREAHAAGFTHAVQIDADGQHDASDLPRLLSVSRAQPQALVTGIPVYDESVPRARLYGRYLTHVLVWVQTLSLQIRDSMCGFRVYPVDTALAVWDQGHVGRRMEFDTEIMVRMFWRGVPVQSVPTRVTYPADGVSHFHMVRENLRLAWMHLRLLVGMCLRLPRLLWRRSA</sequence>
<organism evidence="2 3">
    <name type="scientific">Immundisolibacter cernigliae</name>
    <dbReference type="NCBI Taxonomy" id="1810504"/>
    <lineage>
        <taxon>Bacteria</taxon>
        <taxon>Pseudomonadati</taxon>
        <taxon>Pseudomonadota</taxon>
        <taxon>Gammaproteobacteria</taxon>
        <taxon>Immundisolibacterales</taxon>
        <taxon>Immundisolibacteraceae</taxon>
        <taxon>Immundisolibacter</taxon>
    </lineage>
</organism>
<dbReference type="RefSeq" id="WP_068803161.1">
    <property type="nucleotide sequence ID" value="NZ_CP014671.1"/>
</dbReference>
<dbReference type="GO" id="GO:0006487">
    <property type="term" value="P:protein N-linked glycosylation"/>
    <property type="evidence" value="ECO:0007669"/>
    <property type="project" value="TreeGrafter"/>
</dbReference>
<dbReference type="Proteomes" id="UP000092952">
    <property type="component" value="Chromosome"/>
</dbReference>
<gene>
    <name evidence="2" type="ORF">PG2T_05065</name>
</gene>
<dbReference type="SUPFAM" id="SSF53448">
    <property type="entry name" value="Nucleotide-diphospho-sugar transferases"/>
    <property type="match status" value="1"/>
</dbReference>
<dbReference type="AlphaFoldDB" id="A0A1B1YSI0"/>
<dbReference type="GO" id="GO:0016740">
    <property type="term" value="F:transferase activity"/>
    <property type="evidence" value="ECO:0007669"/>
    <property type="project" value="UniProtKB-KW"/>
</dbReference>
<dbReference type="InterPro" id="IPR029044">
    <property type="entry name" value="Nucleotide-diphossugar_trans"/>
</dbReference>
<dbReference type="STRING" id="1810504.PG2T_05065"/>
<keyword evidence="3" id="KW-1185">Reference proteome</keyword>
<reference evidence="3" key="1">
    <citation type="submission" date="2016-03" db="EMBL/GenBank/DDBJ databases">
        <title>Complete genome sequence of Solimmundus cernigliae, representing a novel lineage of polycyclic aromatic hydrocarbon degraders within the Gammaproteobacteria.</title>
        <authorList>
            <person name="Singleton D.R."/>
            <person name="Dickey A.N."/>
            <person name="Scholl E.H."/>
            <person name="Wright F.A."/>
            <person name="Aitken M.D."/>
        </authorList>
    </citation>
    <scope>NUCLEOTIDE SEQUENCE [LARGE SCALE GENOMIC DNA]</scope>
    <source>
        <strain evidence="3">TR3.2</strain>
    </source>
</reference>
<dbReference type="PANTHER" id="PTHR10859">
    <property type="entry name" value="GLYCOSYL TRANSFERASE"/>
    <property type="match status" value="1"/>
</dbReference>
<dbReference type="CDD" id="cd04179">
    <property type="entry name" value="DPM_DPG-synthase_like"/>
    <property type="match status" value="1"/>
</dbReference>
<dbReference type="PANTHER" id="PTHR10859:SF91">
    <property type="entry name" value="DOLICHYL-PHOSPHATE BETA-GLUCOSYLTRANSFERASE"/>
    <property type="match status" value="1"/>
</dbReference>
<evidence type="ECO:0000259" key="1">
    <source>
        <dbReference type="Pfam" id="PF00535"/>
    </source>
</evidence>
<keyword evidence="2" id="KW-0808">Transferase</keyword>
<dbReference type="EMBL" id="CP014671">
    <property type="protein sequence ID" value="ANX03627.1"/>
    <property type="molecule type" value="Genomic_DNA"/>
</dbReference>
<dbReference type="InterPro" id="IPR001173">
    <property type="entry name" value="Glyco_trans_2-like"/>
</dbReference>
<evidence type="ECO:0000313" key="2">
    <source>
        <dbReference type="EMBL" id="ANX03627.1"/>
    </source>
</evidence>